<dbReference type="KEGG" id="psty:BFS30_20235"/>
<evidence type="ECO:0000313" key="1">
    <source>
        <dbReference type="EMBL" id="AOM79290.1"/>
    </source>
</evidence>
<dbReference type="Proteomes" id="UP000094313">
    <property type="component" value="Chromosome"/>
</dbReference>
<dbReference type="AlphaFoldDB" id="A0A1D7QKW4"/>
<organism evidence="1 2">
    <name type="scientific">Pedobacter steynii</name>
    <dbReference type="NCBI Taxonomy" id="430522"/>
    <lineage>
        <taxon>Bacteria</taxon>
        <taxon>Pseudomonadati</taxon>
        <taxon>Bacteroidota</taxon>
        <taxon>Sphingobacteriia</taxon>
        <taxon>Sphingobacteriales</taxon>
        <taxon>Sphingobacteriaceae</taxon>
        <taxon>Pedobacter</taxon>
    </lineage>
</organism>
<dbReference type="EMBL" id="CP017141">
    <property type="protein sequence ID" value="AOM79290.1"/>
    <property type="molecule type" value="Genomic_DNA"/>
</dbReference>
<accession>A0A1D7QKW4</accession>
<keyword evidence="2" id="KW-1185">Reference proteome</keyword>
<protein>
    <submittedName>
        <fullName evidence="1">Uncharacterized protein</fullName>
    </submittedName>
</protein>
<reference evidence="1 2" key="1">
    <citation type="submission" date="2016-08" db="EMBL/GenBank/DDBJ databases">
        <authorList>
            <person name="Seilhamer J.J."/>
        </authorList>
    </citation>
    <scope>NUCLEOTIDE SEQUENCE [LARGE SCALE GENOMIC DNA]</scope>
    <source>
        <strain evidence="1 2">DX4</strain>
    </source>
</reference>
<sequence>MMTTGIYLADVRCLYQLSIYLSFFSTNSVPLISVELAISCIKALSTLSKYPLKAHINKSLVQRRTQLVSGRPETKNDKEMSKRMR</sequence>
<proteinExistence type="predicted"/>
<gene>
    <name evidence="1" type="ORF">BFS30_20235</name>
</gene>
<evidence type="ECO:0000313" key="2">
    <source>
        <dbReference type="Proteomes" id="UP000094313"/>
    </source>
</evidence>
<name>A0A1D7QKW4_9SPHI</name>